<feature type="transmembrane region" description="Helical" evidence="1">
    <location>
        <begin position="25"/>
        <end position="46"/>
    </location>
</feature>
<keyword evidence="1" id="KW-0472">Membrane</keyword>
<feature type="transmembrane region" description="Helical" evidence="1">
    <location>
        <begin position="52"/>
        <end position="71"/>
    </location>
</feature>
<name>A0ABW0F9L9_9HYPH</name>
<protein>
    <submittedName>
        <fullName evidence="2">Uncharacterized protein</fullName>
    </submittedName>
</protein>
<comment type="caution">
    <text evidence="2">The sequence shown here is derived from an EMBL/GenBank/DDBJ whole genome shotgun (WGS) entry which is preliminary data.</text>
</comment>
<dbReference type="EMBL" id="JBHSLI010000009">
    <property type="protein sequence ID" value="MFC5295291.1"/>
    <property type="molecule type" value="Genomic_DNA"/>
</dbReference>
<keyword evidence="1" id="KW-0812">Transmembrane</keyword>
<dbReference type="Proteomes" id="UP001595976">
    <property type="component" value="Unassembled WGS sequence"/>
</dbReference>
<organism evidence="2 3">
    <name type="scientific">Bosea minatitlanensis</name>
    <dbReference type="NCBI Taxonomy" id="128782"/>
    <lineage>
        <taxon>Bacteria</taxon>
        <taxon>Pseudomonadati</taxon>
        <taxon>Pseudomonadota</taxon>
        <taxon>Alphaproteobacteria</taxon>
        <taxon>Hyphomicrobiales</taxon>
        <taxon>Boseaceae</taxon>
        <taxon>Bosea</taxon>
    </lineage>
</organism>
<sequence>MPGTIELTEEERSYVAQGAAAKAGFLPALLGWLPYLGPVVLFGAYGVAIRDLTAVALAFACLLGLNLWWLHGQSRSAALFRSVCAKIQAAASGRAGPGAPSA</sequence>
<proteinExistence type="predicted"/>
<evidence type="ECO:0000313" key="2">
    <source>
        <dbReference type="EMBL" id="MFC5295291.1"/>
    </source>
</evidence>
<reference evidence="3" key="1">
    <citation type="journal article" date="2019" name="Int. J. Syst. Evol. Microbiol.">
        <title>The Global Catalogue of Microorganisms (GCM) 10K type strain sequencing project: providing services to taxonomists for standard genome sequencing and annotation.</title>
        <authorList>
            <consortium name="The Broad Institute Genomics Platform"/>
            <consortium name="The Broad Institute Genome Sequencing Center for Infectious Disease"/>
            <person name="Wu L."/>
            <person name="Ma J."/>
        </authorList>
    </citation>
    <scope>NUCLEOTIDE SEQUENCE [LARGE SCALE GENOMIC DNA]</scope>
    <source>
        <strain evidence="3">CGMCC 1.15643</strain>
    </source>
</reference>
<gene>
    <name evidence="2" type="ORF">ACFPK2_20055</name>
</gene>
<keyword evidence="1" id="KW-1133">Transmembrane helix</keyword>
<dbReference type="RefSeq" id="WP_158446216.1">
    <property type="nucleotide sequence ID" value="NZ_JAOAOS010000010.1"/>
</dbReference>
<evidence type="ECO:0000256" key="1">
    <source>
        <dbReference type="SAM" id="Phobius"/>
    </source>
</evidence>
<accession>A0ABW0F9L9</accession>
<keyword evidence="3" id="KW-1185">Reference proteome</keyword>
<evidence type="ECO:0000313" key="3">
    <source>
        <dbReference type="Proteomes" id="UP001595976"/>
    </source>
</evidence>